<dbReference type="Proteomes" id="UP001596157">
    <property type="component" value="Unassembled WGS sequence"/>
</dbReference>
<dbReference type="EMBL" id="JBHSKF010000014">
    <property type="protein sequence ID" value="MFC5290079.1"/>
    <property type="molecule type" value="Genomic_DNA"/>
</dbReference>
<sequence length="352" mass="36384">MSASPASGATRGVLSTLLDHPLPRGPRRLVGAGLLDLIEVVKGEALGAPRCDSTIRLIASRTAEARVSPLDLVEAADRWCASAIAATWDCAVPDTFASVSTAVDALAAKHLDVNEAYAAAWFAAPSGSPLTVVAKAVLNAHNVELVTSAAGVRLPKGDVAVAAVRLEAPVAPGMDDTRALWCMDAGELVIIVSAAGHADATAEQARDLLARLRVRPRGAVVTVTGPLGEARSAVTRSRRLRGLAHGLPPAVYDEHQLLVDAAVSTDPAASEGLAALLDPLLEQPELLRTLRAVYAADLHRGAAAEALGVHRQTVAHRIGRIAQITGVDPLSTRGVLLLSTGLAVTADTAVER</sequence>
<evidence type="ECO:0000313" key="3">
    <source>
        <dbReference type="Proteomes" id="UP001596157"/>
    </source>
</evidence>
<dbReference type="InterPro" id="IPR051448">
    <property type="entry name" value="CdaR-like_regulators"/>
</dbReference>
<dbReference type="PANTHER" id="PTHR33744:SF7">
    <property type="entry name" value="PUCR FAMILY TRANSCRIPTIONAL REGULATOR"/>
    <property type="match status" value="1"/>
</dbReference>
<dbReference type="Pfam" id="PF13556">
    <property type="entry name" value="HTH_30"/>
    <property type="match status" value="1"/>
</dbReference>
<feature type="domain" description="PucR C-terminal helix-turn-helix" evidence="1">
    <location>
        <begin position="286"/>
        <end position="343"/>
    </location>
</feature>
<dbReference type="PANTHER" id="PTHR33744">
    <property type="entry name" value="CARBOHYDRATE DIACID REGULATOR"/>
    <property type="match status" value="1"/>
</dbReference>
<keyword evidence="3" id="KW-1185">Reference proteome</keyword>
<reference evidence="3" key="1">
    <citation type="journal article" date="2019" name="Int. J. Syst. Evol. Microbiol.">
        <title>The Global Catalogue of Microorganisms (GCM) 10K type strain sequencing project: providing services to taxonomists for standard genome sequencing and annotation.</title>
        <authorList>
            <consortium name="The Broad Institute Genomics Platform"/>
            <consortium name="The Broad Institute Genome Sequencing Center for Infectious Disease"/>
            <person name="Wu L."/>
            <person name="Ma J."/>
        </authorList>
    </citation>
    <scope>NUCLEOTIDE SEQUENCE [LARGE SCALE GENOMIC DNA]</scope>
    <source>
        <strain evidence="3">CCUG 59778</strain>
    </source>
</reference>
<dbReference type="InterPro" id="IPR025736">
    <property type="entry name" value="PucR_C-HTH_dom"/>
</dbReference>
<name>A0ABW0ESC3_9PSEU</name>
<evidence type="ECO:0000313" key="2">
    <source>
        <dbReference type="EMBL" id="MFC5290079.1"/>
    </source>
</evidence>
<dbReference type="RefSeq" id="WP_378249952.1">
    <property type="nucleotide sequence ID" value="NZ_JBHSKF010000014.1"/>
</dbReference>
<evidence type="ECO:0000259" key="1">
    <source>
        <dbReference type="Pfam" id="PF13556"/>
    </source>
</evidence>
<dbReference type="Gene3D" id="1.10.10.2840">
    <property type="entry name" value="PucR C-terminal helix-turn-helix domain"/>
    <property type="match status" value="1"/>
</dbReference>
<organism evidence="2 3">
    <name type="scientific">Actinokineospora guangxiensis</name>
    <dbReference type="NCBI Taxonomy" id="1490288"/>
    <lineage>
        <taxon>Bacteria</taxon>
        <taxon>Bacillati</taxon>
        <taxon>Actinomycetota</taxon>
        <taxon>Actinomycetes</taxon>
        <taxon>Pseudonocardiales</taxon>
        <taxon>Pseudonocardiaceae</taxon>
        <taxon>Actinokineospora</taxon>
    </lineage>
</organism>
<proteinExistence type="predicted"/>
<protein>
    <submittedName>
        <fullName evidence="2">PucR family transcriptional regulator</fullName>
    </submittedName>
</protein>
<comment type="caution">
    <text evidence="2">The sequence shown here is derived from an EMBL/GenBank/DDBJ whole genome shotgun (WGS) entry which is preliminary data.</text>
</comment>
<dbReference type="InterPro" id="IPR042070">
    <property type="entry name" value="PucR_C-HTH_sf"/>
</dbReference>
<accession>A0ABW0ESC3</accession>
<gene>
    <name evidence="2" type="ORF">ACFPM7_23745</name>
</gene>